<keyword evidence="6 10" id="KW-0238">DNA-binding</keyword>
<reference evidence="13 14" key="1">
    <citation type="journal article" date="2011" name="Proc. Natl. Acad. Sci. U.S.A.">
        <title>Evolutionary erosion of yeast sex chromosomes by mating-type switching accidents.</title>
        <authorList>
            <person name="Gordon J.L."/>
            <person name="Armisen D."/>
            <person name="Proux-Wera E."/>
            <person name="Oheigeartaigh S.S."/>
            <person name="Byrne K.P."/>
            <person name="Wolfe K.H."/>
        </authorList>
    </citation>
    <scope>NUCLEOTIDE SEQUENCE [LARGE SCALE GENOMIC DNA]</scope>
    <source>
        <strain evidence="14">ATCC 10597 / BCRC 20456 / CBS 421 / NBRC 0211 / NRRL Y-12639</strain>
    </source>
</reference>
<dbReference type="SMART" id="SM00382">
    <property type="entry name" value="AAA"/>
    <property type="match status" value="1"/>
</dbReference>
<feature type="domain" description="AAA+ ATPase" evidence="12">
    <location>
        <begin position="281"/>
        <end position="409"/>
    </location>
</feature>
<dbReference type="GO" id="GO:0043596">
    <property type="term" value="C:nuclear replication fork"/>
    <property type="evidence" value="ECO:0007669"/>
    <property type="project" value="EnsemblFungi"/>
</dbReference>
<dbReference type="GO" id="GO:0000781">
    <property type="term" value="C:chromosome, telomeric region"/>
    <property type="evidence" value="ECO:0007669"/>
    <property type="project" value="UniProtKB-SubCell"/>
</dbReference>
<dbReference type="InterPro" id="IPR003593">
    <property type="entry name" value="AAA+_ATPase"/>
</dbReference>
<proteinExistence type="inferred from homology"/>
<keyword evidence="8 10" id="KW-0413">Isomerase</keyword>
<organism evidence="13 14">
    <name type="scientific">Naumovozyma dairenensis (strain ATCC 10597 / BCRC 20456 / CBS 421 / NBRC 0211 / NRRL Y-12639)</name>
    <name type="common">Saccharomyces dairenensis</name>
    <dbReference type="NCBI Taxonomy" id="1071378"/>
    <lineage>
        <taxon>Eukaryota</taxon>
        <taxon>Fungi</taxon>
        <taxon>Dikarya</taxon>
        <taxon>Ascomycota</taxon>
        <taxon>Saccharomycotina</taxon>
        <taxon>Saccharomycetes</taxon>
        <taxon>Saccharomycetales</taxon>
        <taxon>Saccharomycetaceae</taxon>
        <taxon>Naumovozyma</taxon>
    </lineage>
</organism>
<dbReference type="PANTHER" id="PTHR47642:SF5">
    <property type="entry name" value="ATP-DEPENDENT DNA HELICASE"/>
    <property type="match status" value="1"/>
</dbReference>
<feature type="region of interest" description="Disordered" evidence="11">
    <location>
        <begin position="142"/>
        <end position="166"/>
    </location>
</feature>
<sequence>MYKNGNTSNGKSLTGRRTATSSKPNQSFAIYKTKVKQPAVLRQKTLSSFFFKTGSQSPKKASHTHSLTEIVRSSEIESSSQVSHEKEGDVNHPIDLDRFSGQRPSLLFDSQGSFDEECDPDAEIKKLINVPKLNNFKEVTLSRSPSFQRSTSSLSHHVVENDTDDDNDLKDITKIKAGSRQLSFTSTQSATLASENTQLNFSQSTQTSILSQSTQVQRSSKRSISPTRTSSFQGLKLSAPKRIKPIVRQKSSLSSTAYGRLTQEFKLTKEQELVIDLIIRKRLNVFYTGSAGTGKSVILKTIISKLGSIHGKEAIAITASTGLAATTIGGTTLHKWAGVGLGDRSADQLANSIQRRKDVLNSWKNTRVLIIDEISMIDGLFLTKLETVARTVRRSNRPFGGIQLVLTGDFFQLPPIQKRDSPVLSQFCFESKMWSQCIQRTILLTKVFRQQDNELVDILNSIRFGEIDQTMAAQVYNLKRKVNYDDGIAPTELYATRREVEISNSRQLKELPGIERRYESDDAGTPELIKLLDSSLMVEKIITLKEDAQVMMLKNKPEVNLVNGSLGKVLFFTTERLYRKMMELYRGVDDDVIIDMKMVSRAIGERTILDNKQFSQDVASRPRKRLPILQELINLAMTETRREEVLPFVRWSVGQGKVHHDIVLRDVFPVDVPGDKVGLQRTQLPIMLCWALSIHKSQGQTIQRLKVDLKNIFEAGQVYVALSRAVSKEQLQVLNFSPSKIRSNDKVKEFYKKLETVTP</sequence>
<evidence type="ECO:0000259" key="12">
    <source>
        <dbReference type="SMART" id="SM00382"/>
    </source>
</evidence>
<dbReference type="PANTHER" id="PTHR47642">
    <property type="entry name" value="ATP-DEPENDENT DNA HELICASE"/>
    <property type="match status" value="1"/>
</dbReference>
<dbReference type="InterPro" id="IPR027417">
    <property type="entry name" value="P-loop_NTPase"/>
</dbReference>
<dbReference type="SUPFAM" id="SSF52540">
    <property type="entry name" value="P-loop containing nucleoside triphosphate hydrolases"/>
    <property type="match status" value="2"/>
</dbReference>
<dbReference type="InterPro" id="IPR010285">
    <property type="entry name" value="DNA_helicase_pif1-like_DEAD"/>
</dbReference>
<evidence type="ECO:0000256" key="6">
    <source>
        <dbReference type="ARBA" id="ARBA00023125"/>
    </source>
</evidence>
<dbReference type="Gene3D" id="3.40.50.300">
    <property type="entry name" value="P-loop containing nucleotide triphosphate hydrolases"/>
    <property type="match status" value="1"/>
</dbReference>
<keyword evidence="4 10" id="KW-0347">Helicase</keyword>
<dbReference type="EC" id="5.6.2.3" evidence="10"/>
<comment type="subcellular location">
    <subcellularLocation>
        <location evidence="10">Nucleus</location>
    </subcellularLocation>
    <subcellularLocation>
        <location evidence="10">Chromosome</location>
        <location evidence="10">Telomere</location>
    </subcellularLocation>
</comment>
<feature type="region of interest" description="Disordered" evidence="11">
    <location>
        <begin position="210"/>
        <end position="232"/>
    </location>
</feature>
<dbReference type="EMBL" id="HE580270">
    <property type="protein sequence ID" value="CCD24475.1"/>
    <property type="molecule type" value="Genomic_DNA"/>
</dbReference>
<feature type="compositionally biased region" description="Basic and acidic residues" evidence="11">
    <location>
        <begin position="83"/>
        <end position="92"/>
    </location>
</feature>
<dbReference type="GO" id="GO:0016887">
    <property type="term" value="F:ATP hydrolysis activity"/>
    <property type="evidence" value="ECO:0007669"/>
    <property type="project" value="RHEA"/>
</dbReference>
<evidence type="ECO:0000313" key="14">
    <source>
        <dbReference type="Proteomes" id="UP000000689"/>
    </source>
</evidence>
<dbReference type="InterPro" id="IPR051055">
    <property type="entry name" value="PIF1_helicase"/>
</dbReference>
<dbReference type="GO" id="GO:0071932">
    <property type="term" value="P:replication fork reversal"/>
    <property type="evidence" value="ECO:0007669"/>
    <property type="project" value="EnsemblFungi"/>
</dbReference>
<dbReference type="KEGG" id="ndi:NDAI_0D01610"/>
<feature type="region of interest" description="Disordered" evidence="11">
    <location>
        <begin position="1"/>
        <end position="27"/>
    </location>
</feature>
<keyword evidence="10" id="KW-0779">Telomere</keyword>
<dbReference type="Proteomes" id="UP000000689">
    <property type="component" value="Chromosome 4"/>
</dbReference>
<keyword evidence="10" id="KW-0158">Chromosome</keyword>
<dbReference type="STRING" id="1071378.G0W9L4"/>
<dbReference type="AlphaFoldDB" id="G0W9L4"/>
<dbReference type="Pfam" id="PF05970">
    <property type="entry name" value="PIF1"/>
    <property type="match status" value="1"/>
</dbReference>
<comment type="function">
    <text evidence="10">5' to 3' DNA replicative helicase recruited to paused replisomes to promote fork progression throughout nonhistone protein-DNA complexes, naturally occurring impediments that are encountered in each S phase where replication forks pauses. Required for timely replication of the telomere and subtelomeric DNA and for wild-type levels of telomeric silencing. Involved in DNA repair during stalled replication fork, regulation of fragile sites expression and essential for genome stability. Plays also a role in mtDNA replication. Has G-quadruplex (G4) unwinding activity and can suppress G4-induced genome instability when PIF1 levels are low.</text>
</comment>
<comment type="catalytic activity">
    <reaction evidence="10">
        <text>ATP + H2O = ADP + phosphate + H(+)</text>
        <dbReference type="Rhea" id="RHEA:13065"/>
        <dbReference type="ChEBI" id="CHEBI:15377"/>
        <dbReference type="ChEBI" id="CHEBI:15378"/>
        <dbReference type="ChEBI" id="CHEBI:30616"/>
        <dbReference type="ChEBI" id="CHEBI:43474"/>
        <dbReference type="ChEBI" id="CHEBI:456216"/>
        <dbReference type="EC" id="5.6.2.3"/>
    </reaction>
</comment>
<evidence type="ECO:0000256" key="10">
    <source>
        <dbReference type="HAMAP-Rule" id="MF_03177"/>
    </source>
</evidence>
<dbReference type="HAMAP" id="MF_03177">
    <property type="entry name" value="RRM3"/>
    <property type="match status" value="1"/>
</dbReference>
<feature type="DNA-binding region" evidence="10">
    <location>
        <begin position="717"/>
        <end position="736"/>
    </location>
</feature>
<evidence type="ECO:0000313" key="13">
    <source>
        <dbReference type="EMBL" id="CCD24475.1"/>
    </source>
</evidence>
<dbReference type="CDD" id="cd18809">
    <property type="entry name" value="SF1_C_RecD"/>
    <property type="match status" value="1"/>
</dbReference>
<dbReference type="CDD" id="cd18037">
    <property type="entry name" value="DEXSc_Pif1_like"/>
    <property type="match status" value="1"/>
</dbReference>
<evidence type="ECO:0000256" key="4">
    <source>
        <dbReference type="ARBA" id="ARBA00022806"/>
    </source>
</evidence>
<feature type="compositionally biased region" description="Low complexity" evidence="11">
    <location>
        <begin position="142"/>
        <end position="155"/>
    </location>
</feature>
<evidence type="ECO:0000256" key="2">
    <source>
        <dbReference type="ARBA" id="ARBA00022763"/>
    </source>
</evidence>
<name>G0W9L4_NAUDC</name>
<dbReference type="GeneID" id="11494979"/>
<evidence type="ECO:0000256" key="9">
    <source>
        <dbReference type="ARBA" id="ARBA00023242"/>
    </source>
</evidence>
<feature type="compositionally biased region" description="Polar residues" evidence="11">
    <location>
        <begin position="222"/>
        <end position="232"/>
    </location>
</feature>
<evidence type="ECO:0000256" key="3">
    <source>
        <dbReference type="ARBA" id="ARBA00022801"/>
    </source>
</evidence>
<dbReference type="eggNOG" id="KOG0987">
    <property type="taxonomic scope" value="Eukaryota"/>
</dbReference>
<evidence type="ECO:0000256" key="7">
    <source>
        <dbReference type="ARBA" id="ARBA00023204"/>
    </source>
</evidence>
<feature type="binding site" evidence="10">
    <location>
        <begin position="289"/>
        <end position="296"/>
    </location>
    <ligand>
        <name>ATP</name>
        <dbReference type="ChEBI" id="CHEBI:30616"/>
    </ligand>
</feature>
<keyword evidence="7 10" id="KW-0234">DNA repair</keyword>
<dbReference type="GO" id="GO:0000723">
    <property type="term" value="P:telomere maintenance"/>
    <property type="evidence" value="ECO:0007669"/>
    <property type="project" value="InterPro"/>
</dbReference>
<keyword evidence="3 10" id="KW-0378">Hydrolase</keyword>
<gene>
    <name evidence="13" type="primary">NDAI0D01610</name>
    <name evidence="10" type="synonym">RRM3</name>
    <name evidence="13" type="ordered locus">NDAI_0D01610</name>
</gene>
<dbReference type="HOGENOM" id="CLU_001613_0_2_1"/>
<dbReference type="GO" id="GO:0097046">
    <property type="term" value="P:replication fork progression beyond termination site"/>
    <property type="evidence" value="ECO:0007669"/>
    <property type="project" value="EnsemblFungi"/>
</dbReference>
<dbReference type="GO" id="GO:0019237">
    <property type="term" value="F:centromeric DNA binding"/>
    <property type="evidence" value="ECO:0007669"/>
    <property type="project" value="EnsemblFungi"/>
</dbReference>
<dbReference type="GO" id="GO:0006281">
    <property type="term" value="P:DNA repair"/>
    <property type="evidence" value="ECO:0007669"/>
    <property type="project" value="UniProtKB-UniRule"/>
</dbReference>
<keyword evidence="1 10" id="KW-0547">Nucleotide-binding</keyword>
<protein>
    <recommendedName>
        <fullName evidence="10">ATP-dependent DNA helicase RRM3</fullName>
        <ecNumber evidence="10">5.6.2.3</ecNumber>
    </recommendedName>
    <alternativeName>
        <fullName evidence="10">DNA 5'-3' helicase RRM3</fullName>
    </alternativeName>
    <alternativeName>
        <fullName evidence="10">rDNA recombination mutation protein 3</fullName>
    </alternativeName>
</protein>
<dbReference type="GO" id="GO:0043139">
    <property type="term" value="F:5'-3' DNA helicase activity"/>
    <property type="evidence" value="ECO:0007669"/>
    <property type="project" value="UniProtKB-UniRule"/>
</dbReference>
<feature type="compositionally biased region" description="Low complexity" evidence="11">
    <location>
        <begin position="69"/>
        <end position="82"/>
    </location>
</feature>
<dbReference type="OrthoDB" id="432234at2759"/>
<keyword evidence="2 10" id="KW-0227">DNA damage</keyword>
<keyword evidence="5 10" id="KW-0067">ATP-binding</keyword>
<evidence type="ECO:0000256" key="11">
    <source>
        <dbReference type="SAM" id="MobiDB-lite"/>
    </source>
</evidence>
<evidence type="ECO:0000256" key="5">
    <source>
        <dbReference type="ARBA" id="ARBA00022840"/>
    </source>
</evidence>
<feature type="region of interest" description="Disordered" evidence="11">
    <location>
        <begin position="53"/>
        <end position="92"/>
    </location>
</feature>
<dbReference type="GO" id="GO:0005524">
    <property type="term" value="F:ATP binding"/>
    <property type="evidence" value="ECO:0007669"/>
    <property type="project" value="UniProtKB-UniRule"/>
</dbReference>
<dbReference type="HAMAP" id="MF_03176">
    <property type="entry name" value="PIF1"/>
    <property type="match status" value="1"/>
</dbReference>
<feature type="compositionally biased region" description="Polar residues" evidence="11">
    <location>
        <begin position="53"/>
        <end position="67"/>
    </location>
</feature>
<keyword evidence="14" id="KW-1185">Reference proteome</keyword>
<evidence type="ECO:0000256" key="1">
    <source>
        <dbReference type="ARBA" id="ARBA00022741"/>
    </source>
</evidence>
<dbReference type="OMA" id="VFRQQDN"/>
<accession>G0W9L4</accession>
<dbReference type="GO" id="GO:0051880">
    <property type="term" value="F:G-quadruplex DNA binding"/>
    <property type="evidence" value="ECO:0007669"/>
    <property type="project" value="UniProtKB-UniRule"/>
</dbReference>
<dbReference type="RefSeq" id="XP_003669718.1">
    <property type="nucleotide sequence ID" value="XM_003669670.1"/>
</dbReference>
<keyword evidence="9 10" id="KW-0539">Nucleus</keyword>
<dbReference type="InterPro" id="IPR028880">
    <property type="entry name" value="Rrm3"/>
</dbReference>
<evidence type="ECO:0000256" key="8">
    <source>
        <dbReference type="ARBA" id="ARBA00023235"/>
    </source>
</evidence>
<dbReference type="InterPro" id="IPR048293">
    <property type="entry name" value="PIF1_RRM3_pfh1"/>
</dbReference>
<comment type="similarity">
    <text evidence="10">Belongs to the helicase family. PIF1 subfamily.</text>
</comment>